<feature type="compositionally biased region" description="Low complexity" evidence="1">
    <location>
        <begin position="94"/>
        <end position="105"/>
    </location>
</feature>
<reference evidence="2 3" key="1">
    <citation type="submission" date="2024-06" db="EMBL/GenBank/DDBJ databases">
        <title>Genomic Encyclopedia of Type Strains, Phase V (KMG-V): Genome sequencing to study the core and pangenomes of soil and plant-associated prokaryotes.</title>
        <authorList>
            <person name="Whitman W."/>
        </authorList>
    </citation>
    <scope>NUCLEOTIDE SEQUENCE [LARGE SCALE GENOMIC DNA]</scope>
    <source>
        <strain evidence="2 3">USDA 160</strain>
    </source>
</reference>
<evidence type="ECO:0000313" key="2">
    <source>
        <dbReference type="EMBL" id="MET4722485.1"/>
    </source>
</evidence>
<name>A0ABV2S1M9_BRAJP</name>
<comment type="caution">
    <text evidence="2">The sequence shown here is derived from an EMBL/GenBank/DDBJ whole genome shotgun (WGS) entry which is preliminary data.</text>
</comment>
<proteinExistence type="predicted"/>
<sequence>MRSFTLIDFVSLFAALRWTVALVVLALAFGAPLALAFAKGPHQPLRRPALDDGGVHPDRPKRAAARAAVLLLFRHADVPGHPGAGPRCRDRPPTRSTPRPSSARSGVAGWKP</sequence>
<dbReference type="EMBL" id="JBEPTQ010000002">
    <property type="protein sequence ID" value="MET4722485.1"/>
    <property type="molecule type" value="Genomic_DNA"/>
</dbReference>
<dbReference type="Proteomes" id="UP001549291">
    <property type="component" value="Unassembled WGS sequence"/>
</dbReference>
<gene>
    <name evidence="2" type="ORF">ABIF63_006591</name>
</gene>
<accession>A0ABV2S1M9</accession>
<organism evidence="2 3">
    <name type="scientific">Bradyrhizobium japonicum</name>
    <dbReference type="NCBI Taxonomy" id="375"/>
    <lineage>
        <taxon>Bacteria</taxon>
        <taxon>Pseudomonadati</taxon>
        <taxon>Pseudomonadota</taxon>
        <taxon>Alphaproteobacteria</taxon>
        <taxon>Hyphomicrobiales</taxon>
        <taxon>Nitrobacteraceae</taxon>
        <taxon>Bradyrhizobium</taxon>
    </lineage>
</organism>
<keyword evidence="3" id="KW-1185">Reference proteome</keyword>
<evidence type="ECO:0000313" key="3">
    <source>
        <dbReference type="Proteomes" id="UP001549291"/>
    </source>
</evidence>
<feature type="region of interest" description="Disordered" evidence="1">
    <location>
        <begin position="77"/>
        <end position="112"/>
    </location>
</feature>
<evidence type="ECO:0000256" key="1">
    <source>
        <dbReference type="SAM" id="MobiDB-lite"/>
    </source>
</evidence>
<protein>
    <submittedName>
        <fullName evidence="2">Uncharacterized protein</fullName>
    </submittedName>
</protein>